<sequence>MPFCSLYVLNGIMRRVDDKHLRELALETIEEAAAAAHMGPVRRSRGIALALAWLRHRGSEKVLPLWPFNGFWEGLGSERQHDRWSAVNAAANAIYLALDVPRRPAVISAFECQLRHTSGGSEAAGPTKGKAGMPDRDLNHSGET</sequence>
<evidence type="ECO:0000256" key="1">
    <source>
        <dbReference type="SAM" id="MobiDB-lite"/>
    </source>
</evidence>
<feature type="region of interest" description="Disordered" evidence="1">
    <location>
        <begin position="117"/>
        <end position="144"/>
    </location>
</feature>
<feature type="compositionally biased region" description="Basic and acidic residues" evidence="1">
    <location>
        <begin position="133"/>
        <end position="144"/>
    </location>
</feature>
<evidence type="ECO:0000313" key="2">
    <source>
        <dbReference type="EMBL" id="GAA4020961.1"/>
    </source>
</evidence>
<dbReference type="Proteomes" id="UP001500235">
    <property type="component" value="Unassembled WGS sequence"/>
</dbReference>
<reference evidence="3" key="1">
    <citation type="journal article" date="2019" name="Int. J. Syst. Evol. Microbiol.">
        <title>The Global Catalogue of Microorganisms (GCM) 10K type strain sequencing project: providing services to taxonomists for standard genome sequencing and annotation.</title>
        <authorList>
            <consortium name="The Broad Institute Genomics Platform"/>
            <consortium name="The Broad Institute Genome Sequencing Center for Infectious Disease"/>
            <person name="Wu L."/>
            <person name="Ma J."/>
        </authorList>
    </citation>
    <scope>NUCLEOTIDE SEQUENCE [LARGE SCALE GENOMIC DNA]</scope>
    <source>
        <strain evidence="3">JCM 17563</strain>
    </source>
</reference>
<evidence type="ECO:0000313" key="3">
    <source>
        <dbReference type="Proteomes" id="UP001500235"/>
    </source>
</evidence>
<proteinExistence type="predicted"/>
<keyword evidence="3" id="KW-1185">Reference proteome</keyword>
<accession>A0ABP7T4J1</accession>
<organism evidence="2 3">
    <name type="scientific">Sphingomonas swuensis</name>
    <dbReference type="NCBI Taxonomy" id="977800"/>
    <lineage>
        <taxon>Bacteria</taxon>
        <taxon>Pseudomonadati</taxon>
        <taxon>Pseudomonadota</taxon>
        <taxon>Alphaproteobacteria</taxon>
        <taxon>Sphingomonadales</taxon>
        <taxon>Sphingomonadaceae</taxon>
        <taxon>Sphingomonas</taxon>
    </lineage>
</organism>
<comment type="caution">
    <text evidence="2">The sequence shown here is derived from an EMBL/GenBank/DDBJ whole genome shotgun (WGS) entry which is preliminary data.</text>
</comment>
<gene>
    <name evidence="2" type="ORF">GCM10022280_21860</name>
</gene>
<protein>
    <submittedName>
        <fullName evidence="2">Uncharacterized protein</fullName>
    </submittedName>
</protein>
<name>A0ABP7T4J1_9SPHN</name>
<dbReference type="EMBL" id="BAABBQ010000001">
    <property type="protein sequence ID" value="GAA4020961.1"/>
    <property type="molecule type" value="Genomic_DNA"/>
</dbReference>